<dbReference type="EC" id="5.4.99.5" evidence="6"/>
<gene>
    <name evidence="24" type="ORF">DZC52_06280</name>
</gene>
<evidence type="ECO:0000256" key="1">
    <source>
        <dbReference type="ARBA" id="ARBA00000824"/>
    </source>
</evidence>
<dbReference type="GO" id="GO:0009094">
    <property type="term" value="P:L-phenylalanine biosynthetic process"/>
    <property type="evidence" value="ECO:0007669"/>
    <property type="project" value="UniProtKB-UniPathway"/>
</dbReference>
<evidence type="ECO:0000256" key="18">
    <source>
        <dbReference type="ARBA" id="ARBA00047848"/>
    </source>
</evidence>
<dbReference type="UniPathway" id="UPA00121">
    <property type="reaction ID" value="UER00345"/>
</dbReference>
<dbReference type="FunFam" id="3.30.70.260:FF:000012">
    <property type="entry name" value="Prephenate dehydratase"/>
    <property type="match status" value="1"/>
</dbReference>
<keyword evidence="11" id="KW-0057">Aromatic amino acid biosynthesis</keyword>
<evidence type="ECO:0000256" key="10">
    <source>
        <dbReference type="ARBA" id="ARBA00022605"/>
    </source>
</evidence>
<dbReference type="GO" id="GO:0005737">
    <property type="term" value="C:cytoplasm"/>
    <property type="evidence" value="ECO:0007669"/>
    <property type="project" value="UniProtKB-SubCell"/>
</dbReference>
<evidence type="ECO:0000313" key="24">
    <source>
        <dbReference type="EMBL" id="RFF30906.1"/>
    </source>
</evidence>
<dbReference type="InterPro" id="IPR002701">
    <property type="entry name" value="CM_II_prokaryot"/>
</dbReference>
<evidence type="ECO:0000256" key="17">
    <source>
        <dbReference type="ARBA" id="ARBA00031520"/>
    </source>
</evidence>
<name>A0A3E1K9P4_9GAMM</name>
<keyword evidence="10" id="KW-0028">Amino-acid biosynthesis</keyword>
<evidence type="ECO:0000256" key="13">
    <source>
        <dbReference type="ARBA" id="ARBA00023235"/>
    </source>
</evidence>
<dbReference type="NCBIfam" id="TIGR01807">
    <property type="entry name" value="CM_P2"/>
    <property type="match status" value="1"/>
</dbReference>
<feature type="domain" description="Prephenate dehydratase" evidence="22">
    <location>
        <begin position="115"/>
        <end position="290"/>
    </location>
</feature>
<feature type="domain" description="Chorismate mutase" evidence="21">
    <location>
        <begin position="23"/>
        <end position="115"/>
    </location>
</feature>
<keyword evidence="15" id="KW-0511">Multifunctional enzyme</keyword>
<dbReference type="PROSITE" id="PS51168">
    <property type="entry name" value="CHORISMATE_MUT_2"/>
    <property type="match status" value="1"/>
</dbReference>
<evidence type="ECO:0000256" key="4">
    <source>
        <dbReference type="ARBA" id="ARBA00004741"/>
    </source>
</evidence>
<evidence type="ECO:0000256" key="20">
    <source>
        <dbReference type="SAM" id="MobiDB-lite"/>
    </source>
</evidence>
<evidence type="ECO:0000256" key="2">
    <source>
        <dbReference type="ARBA" id="ARBA00002364"/>
    </source>
</evidence>
<dbReference type="PANTHER" id="PTHR21022:SF19">
    <property type="entry name" value="PREPHENATE DEHYDRATASE-RELATED"/>
    <property type="match status" value="1"/>
</dbReference>
<dbReference type="GO" id="GO:0046417">
    <property type="term" value="P:chorismate metabolic process"/>
    <property type="evidence" value="ECO:0007669"/>
    <property type="project" value="InterPro"/>
</dbReference>
<dbReference type="Gene3D" id="3.40.190.10">
    <property type="entry name" value="Periplasmic binding protein-like II"/>
    <property type="match status" value="2"/>
</dbReference>
<keyword evidence="14 24" id="KW-0456">Lyase</keyword>
<dbReference type="PROSITE" id="PS51671">
    <property type="entry name" value="ACT"/>
    <property type="match status" value="1"/>
</dbReference>
<evidence type="ECO:0000256" key="12">
    <source>
        <dbReference type="ARBA" id="ARBA00023222"/>
    </source>
</evidence>
<evidence type="ECO:0000256" key="5">
    <source>
        <dbReference type="ARBA" id="ARBA00004817"/>
    </source>
</evidence>
<dbReference type="Pfam" id="PF00800">
    <property type="entry name" value="PDT"/>
    <property type="match status" value="1"/>
</dbReference>
<dbReference type="AlphaFoldDB" id="A0A3E1K9P4"/>
<feature type="site" description="Essential for prephenate dehydratase activity" evidence="19">
    <location>
        <position position="283"/>
    </location>
</feature>
<dbReference type="PIRSF" id="PIRSF001500">
    <property type="entry name" value="Chor_mut_pdt_Ppr"/>
    <property type="match status" value="1"/>
</dbReference>
<comment type="catalytic activity">
    <reaction evidence="1">
        <text>chorismate = prephenate</text>
        <dbReference type="Rhea" id="RHEA:13897"/>
        <dbReference type="ChEBI" id="CHEBI:29748"/>
        <dbReference type="ChEBI" id="CHEBI:29934"/>
        <dbReference type="EC" id="5.4.99.5"/>
    </reaction>
</comment>
<dbReference type="Gene3D" id="3.30.70.260">
    <property type="match status" value="1"/>
</dbReference>
<evidence type="ECO:0000259" key="22">
    <source>
        <dbReference type="PROSITE" id="PS51171"/>
    </source>
</evidence>
<dbReference type="GO" id="GO:0004664">
    <property type="term" value="F:prephenate dehydratase activity"/>
    <property type="evidence" value="ECO:0007669"/>
    <property type="project" value="UniProtKB-EC"/>
</dbReference>
<dbReference type="InterPro" id="IPR036979">
    <property type="entry name" value="CM_dom_sf"/>
</dbReference>
<dbReference type="SUPFAM" id="SSF55021">
    <property type="entry name" value="ACT-like"/>
    <property type="match status" value="1"/>
</dbReference>
<dbReference type="InterPro" id="IPR002912">
    <property type="entry name" value="ACT_dom"/>
</dbReference>
<comment type="function">
    <text evidence="2">Catalyzes the Claisen rearrangement of chorismate to prephenate and the decarboxylation/dehydration of prephenate to phenylpyruvate.</text>
</comment>
<evidence type="ECO:0000256" key="15">
    <source>
        <dbReference type="ARBA" id="ARBA00023268"/>
    </source>
</evidence>
<comment type="pathway">
    <text evidence="4">Amino-acid biosynthesis; L-phenylalanine biosynthesis; phenylpyruvate from prephenate: step 1/1.</text>
</comment>
<dbReference type="InterPro" id="IPR045865">
    <property type="entry name" value="ACT-like_dom_sf"/>
</dbReference>
<dbReference type="PROSITE" id="PS00858">
    <property type="entry name" value="PREPHENATE_DEHYDR_2"/>
    <property type="match status" value="1"/>
</dbReference>
<dbReference type="OrthoDB" id="9802281at2"/>
<proteinExistence type="predicted"/>
<evidence type="ECO:0000256" key="7">
    <source>
        <dbReference type="ARBA" id="ARBA00013147"/>
    </source>
</evidence>
<dbReference type="Proteomes" id="UP000260351">
    <property type="component" value="Unassembled WGS sequence"/>
</dbReference>
<dbReference type="NCBIfam" id="NF008865">
    <property type="entry name" value="PRK11898.1"/>
    <property type="match status" value="1"/>
</dbReference>
<keyword evidence="12" id="KW-0584">Phenylalanine biosynthesis</keyword>
<dbReference type="FunFam" id="3.40.190.10:FF:000034">
    <property type="entry name" value="Chorismate mutase/prephenate dehydratase"/>
    <property type="match status" value="1"/>
</dbReference>
<dbReference type="InterPro" id="IPR036263">
    <property type="entry name" value="Chorismate_II_sf"/>
</dbReference>
<keyword evidence="13" id="KW-0413">Isomerase</keyword>
<feature type="domain" description="ACT" evidence="23">
    <location>
        <begin position="302"/>
        <end position="379"/>
    </location>
</feature>
<dbReference type="PROSITE" id="PS00857">
    <property type="entry name" value="PREPHENATE_DEHYDR_1"/>
    <property type="match status" value="1"/>
</dbReference>
<evidence type="ECO:0000256" key="16">
    <source>
        <dbReference type="ARBA" id="ARBA00031175"/>
    </source>
</evidence>
<dbReference type="UniPathway" id="UPA00120">
    <property type="reaction ID" value="UER00203"/>
</dbReference>
<evidence type="ECO:0000313" key="25">
    <source>
        <dbReference type="Proteomes" id="UP000260351"/>
    </source>
</evidence>
<evidence type="ECO:0000256" key="19">
    <source>
        <dbReference type="PIRSR" id="PIRSR001500-2"/>
    </source>
</evidence>
<dbReference type="PROSITE" id="PS51171">
    <property type="entry name" value="PREPHENATE_DEHYDR_3"/>
    <property type="match status" value="1"/>
</dbReference>
<sequence>MPRPWKRWRPSLSSCGNSKDGSDKAKIDLDEIRRRIDALDERIQALIAERAGLAQAVRSAKGEAATPAEYYRPDREAQVLRRVIERNEGPLADSVMLRVFREIMSACLAQQEPLRVAYLGPEGTFTQQAVFAQFGHSVSASAETGIDEVFRRVQGGEVDFGVVPVENSSQGIVTHTLDMFMHSDVRIAAEVELRIHQHLLTRARSLDDIERVYAHQQSLAQCRMWLAGHLEHAELIAVSSNAEAARRVRNAPDAAAIAGRNAAEIYGIPVLFANIEDHADNTTRFLVLGRELLPPSGEDKTTLMVAGLDGPGALFDLIEPLSKHGVNMTRIESRPSRERRWDYVFFIDVEGHVDDPGLKDALAEIESRAAQVRILGCYPRAVVGRLPGERE</sequence>
<dbReference type="Pfam" id="PF01842">
    <property type="entry name" value="ACT"/>
    <property type="match status" value="1"/>
</dbReference>
<dbReference type="InterPro" id="IPR018528">
    <property type="entry name" value="Preph_deHydtase_CS"/>
</dbReference>
<evidence type="ECO:0000256" key="8">
    <source>
        <dbReference type="ARBA" id="ARBA00014401"/>
    </source>
</evidence>
<keyword evidence="9" id="KW-0963">Cytoplasm</keyword>
<comment type="catalytic activity">
    <reaction evidence="18">
        <text>prephenate + H(+) = 3-phenylpyruvate + CO2 + H2O</text>
        <dbReference type="Rhea" id="RHEA:21648"/>
        <dbReference type="ChEBI" id="CHEBI:15377"/>
        <dbReference type="ChEBI" id="CHEBI:15378"/>
        <dbReference type="ChEBI" id="CHEBI:16526"/>
        <dbReference type="ChEBI" id="CHEBI:18005"/>
        <dbReference type="ChEBI" id="CHEBI:29934"/>
        <dbReference type="EC" id="4.2.1.51"/>
    </reaction>
</comment>
<dbReference type="InterPro" id="IPR001086">
    <property type="entry name" value="Preph_deHydtase"/>
</dbReference>
<dbReference type="CDD" id="cd04905">
    <property type="entry name" value="ACT_CM-PDT"/>
    <property type="match status" value="1"/>
</dbReference>
<dbReference type="Gene3D" id="1.20.59.10">
    <property type="entry name" value="Chorismate mutase"/>
    <property type="match status" value="1"/>
</dbReference>
<reference evidence="24 25" key="1">
    <citation type="submission" date="2018-08" db="EMBL/GenBank/DDBJ databases">
        <title>Wenzhouxiangella salilacus sp. nov., a novel bacterium isolated from a saline lake in Xinjiang Province, China.</title>
        <authorList>
            <person name="Han S."/>
        </authorList>
    </citation>
    <scope>NUCLEOTIDE SEQUENCE [LARGE SCALE GENOMIC DNA]</scope>
    <source>
        <strain evidence="24 25">XDB06</strain>
    </source>
</reference>
<keyword evidence="25" id="KW-1185">Reference proteome</keyword>
<dbReference type="InterPro" id="IPR010957">
    <property type="entry name" value="G/b/e-P-prot_chorismate_mutase"/>
</dbReference>
<dbReference type="CDD" id="cd13630">
    <property type="entry name" value="PBP2_PDT_1"/>
    <property type="match status" value="1"/>
</dbReference>
<dbReference type="EMBL" id="QUZK01000027">
    <property type="protein sequence ID" value="RFF30906.1"/>
    <property type="molecule type" value="Genomic_DNA"/>
</dbReference>
<comment type="caution">
    <text evidence="24">The sequence shown here is derived from an EMBL/GenBank/DDBJ whole genome shotgun (WGS) entry which is preliminary data.</text>
</comment>
<evidence type="ECO:0000259" key="21">
    <source>
        <dbReference type="PROSITE" id="PS51168"/>
    </source>
</evidence>
<comment type="subcellular location">
    <subcellularLocation>
        <location evidence="3">Cytoplasm</location>
    </subcellularLocation>
</comment>
<dbReference type="EC" id="4.2.1.51" evidence="7"/>
<dbReference type="SUPFAM" id="SSF53850">
    <property type="entry name" value="Periplasmic binding protein-like II"/>
    <property type="match status" value="1"/>
</dbReference>
<evidence type="ECO:0000256" key="6">
    <source>
        <dbReference type="ARBA" id="ARBA00012404"/>
    </source>
</evidence>
<comment type="pathway">
    <text evidence="5">Metabolic intermediate biosynthesis; prephenate biosynthesis; prephenate from chorismate: step 1/1.</text>
</comment>
<dbReference type="GO" id="GO:0004106">
    <property type="term" value="F:chorismate mutase activity"/>
    <property type="evidence" value="ECO:0007669"/>
    <property type="project" value="UniProtKB-EC"/>
</dbReference>
<dbReference type="SUPFAM" id="SSF48600">
    <property type="entry name" value="Chorismate mutase II"/>
    <property type="match status" value="1"/>
</dbReference>
<dbReference type="InterPro" id="IPR008242">
    <property type="entry name" value="Chor_mutase/pphenate_deHydtase"/>
</dbReference>
<dbReference type="FunFam" id="3.40.190.10:FF:000029">
    <property type="entry name" value="Chorismate mutase/Prephenate dehydratase"/>
    <property type="match status" value="1"/>
</dbReference>
<evidence type="ECO:0000256" key="11">
    <source>
        <dbReference type="ARBA" id="ARBA00023141"/>
    </source>
</evidence>
<protein>
    <recommendedName>
        <fullName evidence="8">Bifunctional chorismate mutase/prephenate dehydratase</fullName>
        <ecNumber evidence="7">4.2.1.51</ecNumber>
        <ecNumber evidence="6">5.4.99.5</ecNumber>
    </recommendedName>
    <alternativeName>
        <fullName evidence="17">Chorismate mutase-prephenate dehydratase</fullName>
    </alternativeName>
    <alternativeName>
        <fullName evidence="16">p-protein</fullName>
    </alternativeName>
</protein>
<feature type="region of interest" description="Disordered" evidence="20">
    <location>
        <begin position="1"/>
        <end position="24"/>
    </location>
</feature>
<evidence type="ECO:0000256" key="9">
    <source>
        <dbReference type="ARBA" id="ARBA00022490"/>
    </source>
</evidence>
<evidence type="ECO:0000256" key="14">
    <source>
        <dbReference type="ARBA" id="ARBA00023239"/>
    </source>
</evidence>
<dbReference type="Pfam" id="PF01817">
    <property type="entry name" value="CM_2"/>
    <property type="match status" value="1"/>
</dbReference>
<dbReference type="SMART" id="SM00830">
    <property type="entry name" value="CM_2"/>
    <property type="match status" value="1"/>
</dbReference>
<dbReference type="PANTHER" id="PTHR21022">
    <property type="entry name" value="PREPHENATE DEHYDRATASE P PROTEIN"/>
    <property type="match status" value="1"/>
</dbReference>
<evidence type="ECO:0000256" key="3">
    <source>
        <dbReference type="ARBA" id="ARBA00004496"/>
    </source>
</evidence>
<evidence type="ECO:0000259" key="23">
    <source>
        <dbReference type="PROSITE" id="PS51671"/>
    </source>
</evidence>
<organism evidence="24 25">
    <name type="scientific">Wenzhouxiangella sediminis</name>
    <dbReference type="NCBI Taxonomy" id="1792836"/>
    <lineage>
        <taxon>Bacteria</taxon>
        <taxon>Pseudomonadati</taxon>
        <taxon>Pseudomonadota</taxon>
        <taxon>Gammaproteobacteria</taxon>
        <taxon>Chromatiales</taxon>
        <taxon>Wenzhouxiangellaceae</taxon>
        <taxon>Wenzhouxiangella</taxon>
    </lineage>
</organism>
<accession>A0A3E1K9P4</accession>